<dbReference type="NCBIfam" id="NF003820">
    <property type="entry name" value="PRK05414.1"/>
    <property type="match status" value="1"/>
</dbReference>
<dbReference type="RefSeq" id="WP_009795553.1">
    <property type="nucleotide sequence ID" value="NC_022524.1"/>
</dbReference>
<dbReference type="PANTHER" id="PTHR12216:SF4">
    <property type="entry name" value="UROCANATE HYDRATASE"/>
    <property type="match status" value="1"/>
</dbReference>
<dbReference type="Pfam" id="PF01175">
    <property type="entry name" value="Urocanase"/>
    <property type="match status" value="1"/>
</dbReference>
<dbReference type="InterPro" id="IPR035085">
    <property type="entry name" value="Urocanase_Rossmann-like"/>
</dbReference>
<feature type="domain" description="Urocanase Rossmann-like" evidence="11">
    <location>
        <begin position="137"/>
        <end position="345"/>
    </location>
</feature>
<evidence type="ECO:0000256" key="4">
    <source>
        <dbReference type="ARBA" id="ARBA00022808"/>
    </source>
</evidence>
<dbReference type="Gene3D" id="3.40.1770.10">
    <property type="entry name" value="Urocanase superfamily"/>
    <property type="match status" value="1"/>
</dbReference>
<evidence type="ECO:0000259" key="11">
    <source>
        <dbReference type="Pfam" id="PF01175"/>
    </source>
</evidence>
<feature type="binding site" evidence="10">
    <location>
        <position position="127"/>
    </location>
    <ligand>
        <name>NAD(+)</name>
        <dbReference type="ChEBI" id="CHEBI:57540"/>
    </ligand>
</feature>
<keyword evidence="6 10" id="KW-0456">Lyase</keyword>
<evidence type="ECO:0000259" key="12">
    <source>
        <dbReference type="Pfam" id="PF17391"/>
    </source>
</evidence>
<dbReference type="PATRIC" id="fig|1367477.3.peg.3128"/>
<evidence type="ECO:0000313" key="14">
    <source>
        <dbReference type="EMBL" id="AGX05043.1"/>
    </source>
</evidence>
<dbReference type="PIRSF" id="PIRSF001423">
    <property type="entry name" value="Urocanate_hydrat"/>
    <property type="match status" value="1"/>
</dbReference>
<dbReference type="InterPro" id="IPR035401">
    <property type="entry name" value="Urocanase_C"/>
</dbReference>
<accession>U5LC89</accession>
<dbReference type="EC" id="4.2.1.49" evidence="3 10"/>
<evidence type="ECO:0000256" key="2">
    <source>
        <dbReference type="ARBA" id="ARBA00007578"/>
    </source>
</evidence>
<dbReference type="InterPro" id="IPR036190">
    <property type="entry name" value="Urocanase_sf"/>
</dbReference>
<dbReference type="UniPathway" id="UPA00379">
    <property type="reaction ID" value="UER00550"/>
</dbReference>
<dbReference type="Pfam" id="PF17392">
    <property type="entry name" value="Urocanase_C"/>
    <property type="match status" value="1"/>
</dbReference>
<dbReference type="Gene3D" id="3.40.50.10730">
    <property type="entry name" value="Urocanase like domains"/>
    <property type="match status" value="1"/>
</dbReference>
<dbReference type="HAMAP" id="MF_00577">
    <property type="entry name" value="HutU"/>
    <property type="match status" value="1"/>
</dbReference>
<dbReference type="OrthoDB" id="9764874at2"/>
<comment type="cofactor">
    <cofactor evidence="10">
        <name>NAD(+)</name>
        <dbReference type="ChEBI" id="CHEBI:57540"/>
    </cofactor>
    <text evidence="10">Binds 1 NAD(+) per subunit.</text>
</comment>
<feature type="binding site" evidence="10">
    <location>
        <position position="319"/>
    </location>
    <ligand>
        <name>NAD(+)</name>
        <dbReference type="ChEBI" id="CHEBI:57540"/>
    </ligand>
</feature>
<sequence>METAAERVKRYRGNQLNTKGWQQEAALRMLMNNLDPDVAEMPDKLVVYGGIGKAARNWESFDAIVETLKKLENDETLLVQSGKPVAVFKSHSDAPRVLIANSNLVPAYANWETFHELDRKGLMMYGQMTAGSWIYIGSQGIVQGTYETFAELSNQHFGGSLKGTITVTAGLGGMGGAQPLAVTMNGGVCIGIEVDETRIDRRIETGYTDMKTDSLEDAISLAEQAKKEGKALSIGLVGNAAEILPKMLQRNFIPEVLTDQTSAHDPLNGYIPEGMELGEAEDLRAADPAEYVKRSKSSMAVHVRAMLEMMNKGAITFDYGNNIRQVAKDEGVEDAFAFPGFVPAYIRPQFCEGKGPFRWAALSGDPEDIYKTDRAILREFSDNEHLCNWIRMAQEKIQFQGLPSRICWLGYGERARFGKILNDMVASGELSAPVVIGRDHLDSGSVASPNRETESMLDGSDAVSDWPILNALINAVGGATWVSLHHGGGVGMGYSQHSGVVIVADGTKEAEKRLERVLTTDPGMGVVRHADAGYELAKKTAREKGIRMPMLDKGSDQA</sequence>
<evidence type="ECO:0000313" key="15">
    <source>
        <dbReference type="Proteomes" id="UP000017805"/>
    </source>
</evidence>
<feature type="domain" description="Urocanase C-terminal" evidence="13">
    <location>
        <begin position="348"/>
        <end position="542"/>
    </location>
</feature>
<dbReference type="EMBL" id="CP006643">
    <property type="protein sequence ID" value="AGX05043.1"/>
    <property type="molecule type" value="Genomic_DNA"/>
</dbReference>
<dbReference type="PROSITE" id="PS01233">
    <property type="entry name" value="UROCANASE"/>
    <property type="match status" value="1"/>
</dbReference>
<gene>
    <name evidence="10" type="primary">hutU</name>
    <name evidence="14" type="ORF">N288_15730</name>
</gene>
<evidence type="ECO:0000256" key="9">
    <source>
        <dbReference type="ARBA" id="ARBA00056569"/>
    </source>
</evidence>
<dbReference type="AlphaFoldDB" id="U5LC89"/>
<comment type="function">
    <text evidence="9 10">Catalyzes the conversion of urocanate to 4-imidazolone-5-propionate.</text>
</comment>
<feature type="domain" description="Urocanase N-terminal" evidence="12">
    <location>
        <begin position="8"/>
        <end position="134"/>
    </location>
</feature>
<dbReference type="InterPro" id="IPR023636">
    <property type="entry name" value="Urocanase_CS"/>
</dbReference>
<proteinExistence type="inferred from homology"/>
<dbReference type="InterPro" id="IPR055351">
    <property type="entry name" value="Urocanase"/>
</dbReference>
<dbReference type="STRING" id="1367477.N288_15730"/>
<evidence type="ECO:0000256" key="5">
    <source>
        <dbReference type="ARBA" id="ARBA00023027"/>
    </source>
</evidence>
<evidence type="ECO:0000256" key="10">
    <source>
        <dbReference type="HAMAP-Rule" id="MF_00577"/>
    </source>
</evidence>
<dbReference type="FunFam" id="3.40.50.10730:FF:000001">
    <property type="entry name" value="Urocanate hydratase"/>
    <property type="match status" value="1"/>
</dbReference>
<comment type="pathway">
    <text evidence="1 10">Amino-acid degradation; L-histidine degradation into L-glutamate; N-formimidoyl-L-glutamate from L-histidine: step 2/3.</text>
</comment>
<feature type="binding site" evidence="10">
    <location>
        <begin position="173"/>
        <end position="175"/>
    </location>
    <ligand>
        <name>NAD(+)</name>
        <dbReference type="ChEBI" id="CHEBI:57540"/>
    </ligand>
</feature>
<feature type="binding site" evidence="10">
    <location>
        <begin position="270"/>
        <end position="271"/>
    </location>
    <ligand>
        <name>NAD(+)</name>
        <dbReference type="ChEBI" id="CHEBI:57540"/>
    </ligand>
</feature>
<dbReference type="InterPro" id="IPR023637">
    <property type="entry name" value="Urocanase-like"/>
</dbReference>
<evidence type="ECO:0000256" key="7">
    <source>
        <dbReference type="ARBA" id="ARBA00031640"/>
    </source>
</evidence>
<feature type="binding site" evidence="10">
    <location>
        <position position="193"/>
    </location>
    <ligand>
        <name>NAD(+)</name>
        <dbReference type="ChEBI" id="CHEBI:57540"/>
    </ligand>
</feature>
<dbReference type="NCBIfam" id="TIGR01228">
    <property type="entry name" value="hutU"/>
    <property type="match status" value="1"/>
</dbReference>
<protein>
    <recommendedName>
        <fullName evidence="3 10">Urocanate hydratase</fullName>
        <shortName evidence="10">Urocanase</shortName>
        <ecNumber evidence="3 10">4.2.1.49</ecNumber>
    </recommendedName>
    <alternativeName>
        <fullName evidence="7 10">Imidazolonepropionate hydrolase</fullName>
    </alternativeName>
</protein>
<keyword evidence="5 10" id="KW-0520">NAD</keyword>
<keyword evidence="10" id="KW-0963">Cytoplasm</keyword>
<feature type="binding site" evidence="10">
    <location>
        <begin position="239"/>
        <end position="240"/>
    </location>
    <ligand>
        <name>NAD(+)</name>
        <dbReference type="ChEBI" id="CHEBI:57540"/>
    </ligand>
</feature>
<dbReference type="Pfam" id="PF17391">
    <property type="entry name" value="Urocanase_N"/>
    <property type="match status" value="1"/>
</dbReference>
<reference evidence="14 15" key="1">
    <citation type="submission" date="2013-07" db="EMBL/GenBank/DDBJ databases">
        <title>Complete genome sequence of Bacillus infantis NRRL B-14911 that has potential to induce cardiac disease by antigenic mimicry.</title>
        <authorList>
            <person name="Massilamany C."/>
            <person name="Smith T.P.L."/>
            <person name="Loy J.D."/>
            <person name="Barletta R."/>
            <person name="Reddy J."/>
        </authorList>
    </citation>
    <scope>NUCLEOTIDE SEQUENCE [LARGE SCALE GENOMIC DNA]</scope>
    <source>
        <strain evidence="14 15">NRRL B-14911</strain>
    </source>
</reference>
<comment type="subcellular location">
    <subcellularLocation>
        <location evidence="10">Cytoplasm</location>
    </subcellularLocation>
</comment>
<evidence type="ECO:0000256" key="3">
    <source>
        <dbReference type="ARBA" id="ARBA00011992"/>
    </source>
</evidence>
<dbReference type="GO" id="GO:0005737">
    <property type="term" value="C:cytoplasm"/>
    <property type="evidence" value="ECO:0007669"/>
    <property type="project" value="UniProtKB-SubCell"/>
</dbReference>
<dbReference type="GO" id="GO:0019556">
    <property type="term" value="P:L-histidine catabolic process to glutamate and formamide"/>
    <property type="evidence" value="ECO:0007669"/>
    <property type="project" value="UniProtKB-UniPathway"/>
</dbReference>
<dbReference type="GO" id="GO:0019557">
    <property type="term" value="P:L-histidine catabolic process to glutamate and formate"/>
    <property type="evidence" value="ECO:0007669"/>
    <property type="project" value="UniProtKB-UniPathway"/>
</dbReference>
<feature type="binding site" evidence="10">
    <location>
        <begin position="49"/>
        <end position="50"/>
    </location>
    <ligand>
        <name>NAD(+)</name>
        <dbReference type="ChEBI" id="CHEBI:57540"/>
    </ligand>
</feature>
<evidence type="ECO:0000259" key="13">
    <source>
        <dbReference type="Pfam" id="PF17392"/>
    </source>
</evidence>
<dbReference type="InterPro" id="IPR035400">
    <property type="entry name" value="Urocanase_N"/>
</dbReference>
<organism evidence="14 15">
    <name type="scientific">Bacillus infantis NRRL B-14911</name>
    <dbReference type="NCBI Taxonomy" id="1367477"/>
    <lineage>
        <taxon>Bacteria</taxon>
        <taxon>Bacillati</taxon>
        <taxon>Bacillota</taxon>
        <taxon>Bacilli</taxon>
        <taxon>Bacillales</taxon>
        <taxon>Bacillaceae</taxon>
        <taxon>Bacillus</taxon>
    </lineage>
</organism>
<evidence type="ECO:0000256" key="6">
    <source>
        <dbReference type="ARBA" id="ARBA00023239"/>
    </source>
</evidence>
<feature type="active site" evidence="10">
    <location>
        <position position="407"/>
    </location>
</feature>
<dbReference type="InterPro" id="IPR038364">
    <property type="entry name" value="Urocanase_central_sf"/>
</dbReference>
<comment type="similarity">
    <text evidence="2 10">Belongs to the urocanase family.</text>
</comment>
<comment type="catalytic activity">
    <reaction evidence="8 10">
        <text>4-imidazolone-5-propanoate = trans-urocanate + H2O</text>
        <dbReference type="Rhea" id="RHEA:13101"/>
        <dbReference type="ChEBI" id="CHEBI:15377"/>
        <dbReference type="ChEBI" id="CHEBI:17771"/>
        <dbReference type="ChEBI" id="CHEBI:77893"/>
        <dbReference type="EC" id="4.2.1.49"/>
    </reaction>
</comment>
<keyword evidence="15" id="KW-1185">Reference proteome</keyword>
<evidence type="ECO:0000256" key="1">
    <source>
        <dbReference type="ARBA" id="ARBA00004794"/>
    </source>
</evidence>
<feature type="binding site" evidence="10">
    <location>
        <begin position="260"/>
        <end position="264"/>
    </location>
    <ligand>
        <name>NAD(+)</name>
        <dbReference type="ChEBI" id="CHEBI:57540"/>
    </ligand>
</feature>
<dbReference type="GO" id="GO:0016153">
    <property type="term" value="F:urocanate hydratase activity"/>
    <property type="evidence" value="ECO:0007669"/>
    <property type="project" value="UniProtKB-UniRule"/>
</dbReference>
<dbReference type="PANTHER" id="PTHR12216">
    <property type="entry name" value="UROCANATE HYDRATASE"/>
    <property type="match status" value="1"/>
</dbReference>
<name>U5LC89_9BACI</name>
<dbReference type="Proteomes" id="UP000017805">
    <property type="component" value="Chromosome"/>
</dbReference>
<dbReference type="KEGG" id="bif:N288_15730"/>
<dbReference type="HOGENOM" id="CLU_018868_0_1_9"/>
<feature type="binding site" evidence="10">
    <location>
        <position position="489"/>
    </location>
    <ligand>
        <name>NAD(+)</name>
        <dbReference type="ChEBI" id="CHEBI:57540"/>
    </ligand>
</feature>
<keyword evidence="4 10" id="KW-0369">Histidine metabolism</keyword>
<evidence type="ECO:0000256" key="8">
    <source>
        <dbReference type="ARBA" id="ARBA00047623"/>
    </source>
</evidence>
<feature type="binding site" evidence="10">
    <location>
        <position position="198"/>
    </location>
    <ligand>
        <name>NAD(+)</name>
        <dbReference type="ChEBI" id="CHEBI:57540"/>
    </ligand>
</feature>
<dbReference type="SUPFAM" id="SSF111326">
    <property type="entry name" value="Urocanase"/>
    <property type="match status" value="1"/>
</dbReference>